<feature type="compositionally biased region" description="Low complexity" evidence="2">
    <location>
        <begin position="42"/>
        <end position="65"/>
    </location>
</feature>
<proteinExistence type="predicted"/>
<dbReference type="PANTHER" id="PTHR31780">
    <property type="entry name" value="STRESS RESPONSE PROTEIN NST1-RELATED"/>
    <property type="match status" value="1"/>
</dbReference>
<dbReference type="PANTHER" id="PTHR31780:SF10">
    <property type="entry name" value="LD36051P"/>
    <property type="match status" value="1"/>
</dbReference>
<dbReference type="Proteomes" id="UP000287651">
    <property type="component" value="Unassembled WGS sequence"/>
</dbReference>
<dbReference type="InterPro" id="IPR051195">
    <property type="entry name" value="Fungal_stress_NST1"/>
</dbReference>
<protein>
    <submittedName>
        <fullName evidence="3">Uncharacterized protein</fullName>
    </submittedName>
</protein>
<feature type="compositionally biased region" description="Polar residues" evidence="2">
    <location>
        <begin position="1264"/>
        <end position="1273"/>
    </location>
</feature>
<dbReference type="EMBL" id="AMZH03000436">
    <property type="protein sequence ID" value="RRT83744.1"/>
    <property type="molecule type" value="Genomic_DNA"/>
</dbReference>
<evidence type="ECO:0000256" key="2">
    <source>
        <dbReference type="SAM" id="MobiDB-lite"/>
    </source>
</evidence>
<feature type="compositionally biased region" description="Basic and acidic residues" evidence="2">
    <location>
        <begin position="853"/>
        <end position="867"/>
    </location>
</feature>
<evidence type="ECO:0000256" key="1">
    <source>
        <dbReference type="SAM" id="Coils"/>
    </source>
</evidence>
<evidence type="ECO:0000313" key="4">
    <source>
        <dbReference type="Proteomes" id="UP000287651"/>
    </source>
</evidence>
<feature type="region of interest" description="Disordered" evidence="2">
    <location>
        <begin position="236"/>
        <end position="255"/>
    </location>
</feature>
<reference evidence="3 4" key="1">
    <citation type="journal article" date="2014" name="Agronomy (Basel)">
        <title>A Draft Genome Sequence for Ensete ventricosum, the Drought-Tolerant Tree Against Hunger.</title>
        <authorList>
            <person name="Harrison J."/>
            <person name="Moore K.A."/>
            <person name="Paszkiewicz K."/>
            <person name="Jones T."/>
            <person name="Grant M."/>
            <person name="Ambacheew D."/>
            <person name="Muzemil S."/>
            <person name="Studholme D.J."/>
        </authorList>
    </citation>
    <scope>NUCLEOTIDE SEQUENCE [LARGE SCALE GENOMIC DNA]</scope>
</reference>
<dbReference type="CDD" id="cd22249">
    <property type="entry name" value="UDM1_RNF168_RNF169-like"/>
    <property type="match status" value="1"/>
</dbReference>
<feature type="region of interest" description="Disordered" evidence="2">
    <location>
        <begin position="199"/>
        <end position="221"/>
    </location>
</feature>
<feature type="region of interest" description="Disordered" evidence="2">
    <location>
        <begin position="897"/>
        <end position="946"/>
    </location>
</feature>
<sequence>MVVLSRARSSASSAPKTAQKLAVPPPLNLPSLRKEHERFDPASSASAVGHGSAALGARAGSSSLGWSKPVLPPPSSTVEKDAVGRVQAQLGRPAIGGDDIAGSPYMPPGARPGGQPINATPAPGFSEKAVFLRGEDFPSLRATFTSAPKQKEASGQKLKQHQGTEVLLETREEASELLRAPLQMRPHIRSSRLITSVVAEGDEGSIRPPGASEQSQKQDDYLPGLLPLVRLQHTSDWTDDERDTGLSIPGRERDRGFLQPESVQARDVYDGRGLHDTEAGGTRSREFFKGGSFVKDVKAANSESQDSGSWRFPLNPRDRSNTNVLGVDRDRHYGRPSSGSRESNTEGANGWSSFVENGDRFAKRRQDSQYARMDLVSPENIHNGRVVAETFTGRSGEQRSHGHYSIHASNWSKGSSSLNAPVSKMQFLTGSKGTPLNDPIPNFGRERRSPPSAGKPYFEDANFNSKDSFSDGFKDMNVTIFKKKKDLEKQVDFPDPVRESYEAELERILRSQEQERQRAMEEQARALELARRQEEDRERLAREEEEKRRLLEEEAREAAWIAEQERLEAARRAEEQRISREEEKRRYQMEEERRNEAARKKLLELEARIARRQVEDKEKDDGVPSFVSASDELVPDEVKEREVPQVAEVGVWEDGERMVDQITRSALSDSPSMGRFSEVGSRSQILGDNIPSFVDRGKHTYGSMILPSYVEENVLRNPRQDAFSYRRGLPKREIHGGIVSSQMPDEYHQQRKQRWNSTKEGDHFMRNIDIDVEFIDSVKFRDASMAPNNSHESPNAAPYSEISSENSMVDGFTSFTRYRQSLRQPRVPPPPHMTAVQRRDHAERANSSCFTDDEFHYDHPSRSEQKSLHAGYDSVFPETLRQPGTTDFLEENAIHSVQGPEKMSPRCDSQLSLSVSSPPSSPAPLSHNEMDISRDSPPLPTSADGEHTVVSDGEHIVLPLDRGTVDRTMSSRSVSPGIDDEWPIENSEEVQEQEEYYEEDDDYQDLAEAHEGDDENLDSAQVIEDMRIDSGEMEQVILGFNEGVEVKLPSIDKFEITPSNSKDLTIQSCSAVSVEEPISNGEITHQGGTISNSFVIVNETERALQILSLDPVVSSSHSTNSVEASQNLIVPAQHTMVPATNFSTASTASDSPILSLPSAVSQGEAPISLQFGLFSGPSLIPSLVPAIKIGSIQMPIHVHNQISPSLPQVHPSQPPLFQFGQLRYAPAISKSTLPLAPHSTAFVQPPAPASYSFKQNPAGCLCNQSPHNYSSQSKSEDKMASGSSVTQANLAQNRIEPSQKNLSPGQLKVILDPGKNVSMASQSQLGVPSLVEKKGTNDSIYQAEHHGNDDVTVKETCKLTGKRKESQAQQHAELQSSRFFSGGKHPLKTPSTLFGGRRKRYTYTVKNAGSRSSSAGVDTIQADPSGFQRKARRNIRRTEFGVREHIERRHTLGSESFNNRTGQDKVSNDHSMAIGISIKNIGKRDAVSDRPTKINDSENLTSGASISRVVSSDRKTEKSIGKETSLKSITSFDKSHARKSNINTSHILEEDVDAPLLSGVVRVFKQTGIEVPSNEDDFIEVRSKRQMLNDRREQRAKENKSKSRVSKCLKLVVFYRSCQVISVPAASESGLMLSPGPLDPKNINPDRTTLPLSSWGTANMSHQVAF</sequence>
<feature type="region of interest" description="Disordered" evidence="2">
    <location>
        <begin position="1"/>
        <end position="123"/>
    </location>
</feature>
<feature type="region of interest" description="Disordered" evidence="2">
    <location>
        <begin position="428"/>
        <end position="460"/>
    </location>
</feature>
<feature type="coiled-coil region" evidence="1">
    <location>
        <begin position="498"/>
        <end position="620"/>
    </location>
</feature>
<keyword evidence="1" id="KW-0175">Coiled coil</keyword>
<feature type="compositionally biased region" description="Low complexity" evidence="2">
    <location>
        <begin position="909"/>
        <end position="926"/>
    </location>
</feature>
<gene>
    <name evidence="3" type="ORF">B296_00006782</name>
</gene>
<feature type="region of interest" description="Disordered" evidence="2">
    <location>
        <begin position="299"/>
        <end position="352"/>
    </location>
</feature>
<evidence type="ECO:0000313" key="3">
    <source>
        <dbReference type="EMBL" id="RRT83744.1"/>
    </source>
</evidence>
<feature type="compositionally biased region" description="Low complexity" evidence="2">
    <location>
        <begin position="1"/>
        <end position="14"/>
    </location>
</feature>
<comment type="caution">
    <text evidence="3">The sequence shown here is derived from an EMBL/GenBank/DDBJ whole genome shotgun (WGS) entry which is preliminary data.</text>
</comment>
<feature type="region of interest" description="Disordered" evidence="2">
    <location>
        <begin position="1363"/>
        <end position="1395"/>
    </location>
</feature>
<feature type="compositionally biased region" description="Polar residues" evidence="2">
    <location>
        <begin position="337"/>
        <end position="352"/>
    </location>
</feature>
<feature type="region of interest" description="Disordered" evidence="2">
    <location>
        <begin position="1264"/>
        <end position="1287"/>
    </location>
</feature>
<feature type="compositionally biased region" description="Polar residues" evidence="2">
    <location>
        <begin position="1367"/>
        <end position="1379"/>
    </location>
</feature>
<name>A0A427B5I3_ENSVE</name>
<feature type="region of interest" description="Disordered" evidence="2">
    <location>
        <begin position="1451"/>
        <end position="1470"/>
    </location>
</feature>
<organism evidence="3 4">
    <name type="scientific">Ensete ventricosum</name>
    <name type="common">Abyssinian banana</name>
    <name type="synonym">Musa ensete</name>
    <dbReference type="NCBI Taxonomy" id="4639"/>
    <lineage>
        <taxon>Eukaryota</taxon>
        <taxon>Viridiplantae</taxon>
        <taxon>Streptophyta</taxon>
        <taxon>Embryophyta</taxon>
        <taxon>Tracheophyta</taxon>
        <taxon>Spermatophyta</taxon>
        <taxon>Magnoliopsida</taxon>
        <taxon>Liliopsida</taxon>
        <taxon>Zingiberales</taxon>
        <taxon>Musaceae</taxon>
        <taxon>Ensete</taxon>
    </lineage>
</organism>
<feature type="region of interest" description="Disordered" evidence="2">
    <location>
        <begin position="822"/>
        <end position="868"/>
    </location>
</feature>
<accession>A0A427B5I3</accession>